<keyword evidence="3" id="KW-1185">Reference proteome</keyword>
<organism evidence="2 3">
    <name type="scientific">Nocardia fluminea</name>
    <dbReference type="NCBI Taxonomy" id="134984"/>
    <lineage>
        <taxon>Bacteria</taxon>
        <taxon>Bacillati</taxon>
        <taxon>Actinomycetota</taxon>
        <taxon>Actinomycetes</taxon>
        <taxon>Mycobacteriales</taxon>
        <taxon>Nocardiaceae</taxon>
        <taxon>Nocardia</taxon>
    </lineage>
</organism>
<reference evidence="2 3" key="1">
    <citation type="submission" date="2017-12" db="EMBL/GenBank/DDBJ databases">
        <title>Sequencing the genomes of 1000 Actinobacteria strains.</title>
        <authorList>
            <person name="Klenk H.-P."/>
        </authorList>
    </citation>
    <scope>NUCLEOTIDE SEQUENCE [LARGE SCALE GENOMIC DNA]</scope>
    <source>
        <strain evidence="2 3">DSM 44489</strain>
    </source>
</reference>
<comment type="caution">
    <text evidence="2">The sequence shown here is derived from an EMBL/GenBank/DDBJ whole genome shotgun (WGS) entry which is preliminary data.</text>
</comment>
<name>A0A2N3VHP1_9NOCA</name>
<proteinExistence type="predicted"/>
<evidence type="ECO:0000256" key="1">
    <source>
        <dbReference type="SAM" id="MobiDB-lite"/>
    </source>
</evidence>
<dbReference type="EMBL" id="PJMW01000002">
    <property type="protein sequence ID" value="PKV81126.1"/>
    <property type="molecule type" value="Genomic_DNA"/>
</dbReference>
<protein>
    <submittedName>
        <fullName evidence="2">Uncharacterized protein</fullName>
    </submittedName>
</protein>
<dbReference type="AlphaFoldDB" id="A0A2N3VHP1"/>
<dbReference type="Proteomes" id="UP000233766">
    <property type="component" value="Unassembled WGS sequence"/>
</dbReference>
<gene>
    <name evidence="2" type="ORF">ATK86_5583</name>
</gene>
<dbReference type="OrthoDB" id="4558883at2"/>
<feature type="region of interest" description="Disordered" evidence="1">
    <location>
        <begin position="1"/>
        <end position="21"/>
    </location>
</feature>
<dbReference type="RefSeq" id="WP_143876130.1">
    <property type="nucleotide sequence ID" value="NZ_PJMW01000002.1"/>
</dbReference>
<evidence type="ECO:0000313" key="2">
    <source>
        <dbReference type="EMBL" id="PKV81126.1"/>
    </source>
</evidence>
<evidence type="ECO:0000313" key="3">
    <source>
        <dbReference type="Proteomes" id="UP000233766"/>
    </source>
</evidence>
<accession>A0A2N3VHP1</accession>
<sequence>MTTATTPVPTHRPAVRRNPRAAHSAITRLRNTVCALPAPTLPHDTVRATTVDDLATVDIIDSHTLAVVARRDRHIRPIAALISQQFPELTVTVIHSAILVCTA</sequence>